<evidence type="ECO:0000313" key="4">
    <source>
        <dbReference type="Proteomes" id="UP000192610"/>
    </source>
</evidence>
<keyword evidence="4" id="KW-1185">Reference proteome</keyword>
<name>A0A1V9EQC9_9BACT</name>
<dbReference type="AlphaFoldDB" id="A0A1V9EQC9"/>
<evidence type="ECO:0000256" key="1">
    <source>
        <dbReference type="SAM" id="SignalP"/>
    </source>
</evidence>
<comment type="caution">
    <text evidence="3">The sequence shown here is derived from an EMBL/GenBank/DDBJ whole genome shotgun (WGS) entry which is preliminary data.</text>
</comment>
<gene>
    <name evidence="3" type="ORF">A4H97_30085</name>
</gene>
<reference evidence="4" key="1">
    <citation type="submission" date="2016-04" db="EMBL/GenBank/DDBJ databases">
        <authorList>
            <person name="Chen L."/>
            <person name="Zhuang W."/>
            <person name="Wang G."/>
        </authorList>
    </citation>
    <scope>NUCLEOTIDE SEQUENCE [LARGE SCALE GENOMIC DNA]</scope>
    <source>
        <strain evidence="4">17621</strain>
    </source>
</reference>
<proteinExistence type="predicted"/>
<dbReference type="RefSeq" id="WP_081200623.1">
    <property type="nucleotide sequence ID" value="NZ_FOCZ01000004.1"/>
</dbReference>
<organism evidence="3 4">
    <name type="scientific">Niastella yeongjuensis</name>
    <dbReference type="NCBI Taxonomy" id="354355"/>
    <lineage>
        <taxon>Bacteria</taxon>
        <taxon>Pseudomonadati</taxon>
        <taxon>Bacteroidota</taxon>
        <taxon>Chitinophagia</taxon>
        <taxon>Chitinophagales</taxon>
        <taxon>Chitinophagaceae</taxon>
        <taxon>Niastella</taxon>
    </lineage>
</organism>
<dbReference type="NCBIfam" id="TIGR04183">
    <property type="entry name" value="Por_Secre_tail"/>
    <property type="match status" value="1"/>
</dbReference>
<dbReference type="EMBL" id="LVXG01000018">
    <property type="protein sequence ID" value="OQP48085.1"/>
    <property type="molecule type" value="Genomic_DNA"/>
</dbReference>
<dbReference type="Pfam" id="PF18962">
    <property type="entry name" value="Por_Secre_tail"/>
    <property type="match status" value="1"/>
</dbReference>
<evidence type="ECO:0000313" key="3">
    <source>
        <dbReference type="EMBL" id="OQP48085.1"/>
    </source>
</evidence>
<feature type="chain" id="PRO_5010698717" description="Secretion system C-terminal sorting domain-containing protein" evidence="1">
    <location>
        <begin position="23"/>
        <end position="459"/>
    </location>
</feature>
<accession>A0A1V9EQC9</accession>
<dbReference type="Proteomes" id="UP000192610">
    <property type="component" value="Unassembled WGS sequence"/>
</dbReference>
<protein>
    <recommendedName>
        <fullName evidence="2">Secretion system C-terminal sorting domain-containing protein</fullName>
    </recommendedName>
</protein>
<evidence type="ECO:0000259" key="2">
    <source>
        <dbReference type="Pfam" id="PF18962"/>
    </source>
</evidence>
<feature type="signal peptide" evidence="1">
    <location>
        <begin position="1"/>
        <end position="22"/>
    </location>
</feature>
<feature type="domain" description="Secretion system C-terminal sorting" evidence="2">
    <location>
        <begin position="395"/>
        <end position="457"/>
    </location>
</feature>
<sequence length="459" mass="50822">MLKNLPAFLLVACLAIFELVTAQDNVNETPNVKPMSISECPGWAGHGFCNLILNSQFTISGGTPANNNPFISPFLANWDASHGSPQLNIRVPEPLDYLPPGTNVASMWARGDAGGEGIVGNIPNASPGGLNIGEPYLLSFYRRVTSEPTIPSTHLDNFFIVLIKCADKTKFPGGSLTKTDIPALPAGSQVIYCETFMDISAIPGFQRIVVRFIPKDKYDLIWIFPRQIGSAGQAWLHVAFPQIFREKLVNGPFFEDDNLNWYLGYNGDFQNGFTALCDEVNTKAEWYGPANNLLWSATVRGSYYPNACPYTMPCSPYGPVPLASQTYTFKQTFLNAVTTSNNCSEFVTSRTSMPFELRMATSPQKPPVVVTENIIAKDAAFIRYDSYNHNVVVRAESVHDQPVTLFVYDMQGKIIKKYNSRAMQGTSNHILNLQQVSAGMYFASVQLGNNRYSYKFSVQ</sequence>
<dbReference type="InterPro" id="IPR026444">
    <property type="entry name" value="Secre_tail"/>
</dbReference>
<keyword evidence="1" id="KW-0732">Signal</keyword>